<accession>A0A8J3QYC4</accession>
<comment type="caution">
    <text evidence="1">The sequence shown here is derived from an EMBL/GenBank/DDBJ whole genome shotgun (WGS) entry which is preliminary data.</text>
</comment>
<evidence type="ECO:0000313" key="2">
    <source>
        <dbReference type="Proteomes" id="UP000642748"/>
    </source>
</evidence>
<protein>
    <recommendedName>
        <fullName evidence="3">Peptidase U32-like protein</fullName>
    </recommendedName>
</protein>
<evidence type="ECO:0008006" key="3">
    <source>
        <dbReference type="Google" id="ProtNLM"/>
    </source>
</evidence>
<dbReference type="Proteomes" id="UP000642748">
    <property type="component" value="Unassembled WGS sequence"/>
</dbReference>
<sequence length="311" mass="32414">MTDSTTGDLLVALGLPASDQYPPEPSAQRFPDGAQYRVEIPSVEGPRCLEAVLEEAERFGVPVTRVSQGSGVGLLTDAEITEMVTLAAGAGIELSLFARPCAGWDASAMTRASAGGGLAPTTRGQDQLVAVVDEIRRAADLGVRSVLIADVGVLAVFAKLRAGGVLPADMQAKVSVMLPVANPAAAQVIAGLGADTINLPTDLTLAQTAAIRSVTALPLDIYVEAPDNLGGFVRHYELPRLIELVAPVYAKFGLRNAPDLYPSGSHLERTAVELTRERVRRARLGLDLLARSGANPTCSAPHAKGLAVPVT</sequence>
<dbReference type="RefSeq" id="WP_203921575.1">
    <property type="nucleotide sequence ID" value="NZ_BONZ01000062.1"/>
</dbReference>
<keyword evidence="2" id="KW-1185">Reference proteome</keyword>
<dbReference type="Pfam" id="PF01136">
    <property type="entry name" value="Peptidase_U32"/>
    <property type="match status" value="1"/>
</dbReference>
<dbReference type="EMBL" id="BONZ01000062">
    <property type="protein sequence ID" value="GIH18035.1"/>
    <property type="molecule type" value="Genomic_DNA"/>
</dbReference>
<organism evidence="1 2">
    <name type="scientific">Rugosimonospora africana</name>
    <dbReference type="NCBI Taxonomy" id="556532"/>
    <lineage>
        <taxon>Bacteria</taxon>
        <taxon>Bacillati</taxon>
        <taxon>Actinomycetota</taxon>
        <taxon>Actinomycetes</taxon>
        <taxon>Micromonosporales</taxon>
        <taxon>Micromonosporaceae</taxon>
        <taxon>Rugosimonospora</taxon>
    </lineage>
</organism>
<reference evidence="1" key="1">
    <citation type="submission" date="2021-01" db="EMBL/GenBank/DDBJ databases">
        <title>Whole genome shotgun sequence of Rugosimonospora africana NBRC 104875.</title>
        <authorList>
            <person name="Komaki H."/>
            <person name="Tamura T."/>
        </authorList>
    </citation>
    <scope>NUCLEOTIDE SEQUENCE</scope>
    <source>
        <strain evidence="1">NBRC 104875</strain>
    </source>
</reference>
<gene>
    <name evidence="1" type="ORF">Raf01_62070</name>
</gene>
<name>A0A8J3QYC4_9ACTN</name>
<proteinExistence type="predicted"/>
<dbReference type="InterPro" id="IPR001539">
    <property type="entry name" value="Peptidase_U32"/>
</dbReference>
<evidence type="ECO:0000313" key="1">
    <source>
        <dbReference type="EMBL" id="GIH18035.1"/>
    </source>
</evidence>
<dbReference type="AlphaFoldDB" id="A0A8J3QYC4"/>